<evidence type="ECO:0008006" key="3">
    <source>
        <dbReference type="Google" id="ProtNLM"/>
    </source>
</evidence>
<protein>
    <recommendedName>
        <fullName evidence="3">STAS domain-containing protein</fullName>
    </recommendedName>
</protein>
<reference evidence="1" key="1">
    <citation type="submission" date="2022-06" db="EMBL/GenBank/DDBJ databases">
        <title>Aeoliella straminimaris, a novel planctomycete from sediments.</title>
        <authorList>
            <person name="Vitorino I.R."/>
            <person name="Lage O.M."/>
        </authorList>
    </citation>
    <scope>NUCLEOTIDE SEQUENCE</scope>
    <source>
        <strain evidence="1">ICT_H6.2</strain>
    </source>
</reference>
<proteinExistence type="predicted"/>
<dbReference type="RefSeq" id="WP_252851593.1">
    <property type="nucleotide sequence ID" value="NZ_JAMXLR010000024.1"/>
</dbReference>
<evidence type="ECO:0000313" key="2">
    <source>
        <dbReference type="Proteomes" id="UP001155241"/>
    </source>
</evidence>
<evidence type="ECO:0000313" key="1">
    <source>
        <dbReference type="EMBL" id="MCO6043487.1"/>
    </source>
</evidence>
<gene>
    <name evidence="1" type="ORF">NG895_06170</name>
</gene>
<dbReference type="EMBL" id="JAMXLR010000024">
    <property type="protein sequence ID" value="MCO6043487.1"/>
    <property type="molecule type" value="Genomic_DNA"/>
</dbReference>
<sequence length="149" mass="16503">MNGTESGFQIDVSRGPNWVFLRLSPGESGTTVNEQQLSDDLWNVVSRHLVYRVVLEFGPQFKSLTPMVIAQLDAFRTRLESHDGALRVCGLNKKSADTLASYCAESKLRSRLTSHSSVACAVFGTEDTEADHKAEEVTQDTAYEALRVH</sequence>
<accession>A0A9X2F705</accession>
<keyword evidence="2" id="KW-1185">Reference proteome</keyword>
<dbReference type="AlphaFoldDB" id="A0A9X2F705"/>
<comment type="caution">
    <text evidence="1">The sequence shown here is derived from an EMBL/GenBank/DDBJ whole genome shotgun (WGS) entry which is preliminary data.</text>
</comment>
<dbReference type="Proteomes" id="UP001155241">
    <property type="component" value="Unassembled WGS sequence"/>
</dbReference>
<organism evidence="1 2">
    <name type="scientific">Aeoliella straminimaris</name>
    <dbReference type="NCBI Taxonomy" id="2954799"/>
    <lineage>
        <taxon>Bacteria</taxon>
        <taxon>Pseudomonadati</taxon>
        <taxon>Planctomycetota</taxon>
        <taxon>Planctomycetia</taxon>
        <taxon>Pirellulales</taxon>
        <taxon>Lacipirellulaceae</taxon>
        <taxon>Aeoliella</taxon>
    </lineage>
</organism>
<name>A0A9X2F705_9BACT</name>